<dbReference type="Proteomes" id="UP000077927">
    <property type="component" value="Chromosome 1"/>
</dbReference>
<dbReference type="KEGG" id="rin:ACS15_1229"/>
<feature type="domain" description="M23ase beta-sheet core" evidence="2">
    <location>
        <begin position="306"/>
        <end position="403"/>
    </location>
</feature>
<dbReference type="Gene3D" id="3.10.450.350">
    <property type="match status" value="1"/>
</dbReference>
<dbReference type="Pfam" id="PF01551">
    <property type="entry name" value="Peptidase_M23"/>
    <property type="match status" value="1"/>
</dbReference>
<dbReference type="AlphaFoldDB" id="A0AAC9BGY1"/>
<dbReference type="PANTHER" id="PTHR21666:SF270">
    <property type="entry name" value="MUREIN HYDROLASE ACTIVATOR ENVC"/>
    <property type="match status" value="1"/>
</dbReference>
<evidence type="ECO:0000313" key="3">
    <source>
        <dbReference type="EMBL" id="ANH72550.1"/>
    </source>
</evidence>
<feature type="compositionally biased region" description="Polar residues" evidence="1">
    <location>
        <begin position="164"/>
        <end position="176"/>
    </location>
</feature>
<gene>
    <name evidence="3" type="ORF">ACS15_1229</name>
</gene>
<protein>
    <submittedName>
        <fullName evidence="3">Peptidase M23 family protein</fullName>
    </submittedName>
</protein>
<dbReference type="Gene3D" id="2.70.70.10">
    <property type="entry name" value="Glucose Permease (Domain IIA)"/>
    <property type="match status" value="1"/>
</dbReference>
<reference evidence="3 4" key="1">
    <citation type="submission" date="2015-09" db="EMBL/GenBank/DDBJ databases">
        <authorList>
            <person name="Xu Y."/>
            <person name="Nagy A."/>
            <person name="Liu N.T."/>
            <person name="Nou X."/>
        </authorList>
    </citation>
    <scope>NUCLEOTIDE SEQUENCE [LARGE SCALE GENOMIC DNA]</scope>
    <source>
        <strain evidence="3 4">FC1138</strain>
    </source>
</reference>
<evidence type="ECO:0000256" key="1">
    <source>
        <dbReference type="SAM" id="MobiDB-lite"/>
    </source>
</evidence>
<dbReference type="PANTHER" id="PTHR21666">
    <property type="entry name" value="PEPTIDASE-RELATED"/>
    <property type="match status" value="1"/>
</dbReference>
<dbReference type="InterPro" id="IPR050570">
    <property type="entry name" value="Cell_wall_metabolism_enzyme"/>
</dbReference>
<organism evidence="3 4">
    <name type="scientific">Ralstonia insidiosa</name>
    <dbReference type="NCBI Taxonomy" id="190721"/>
    <lineage>
        <taxon>Bacteria</taxon>
        <taxon>Pseudomonadati</taxon>
        <taxon>Pseudomonadota</taxon>
        <taxon>Betaproteobacteria</taxon>
        <taxon>Burkholderiales</taxon>
        <taxon>Burkholderiaceae</taxon>
        <taxon>Ralstonia</taxon>
    </lineage>
</organism>
<proteinExistence type="predicted"/>
<evidence type="ECO:0000259" key="2">
    <source>
        <dbReference type="Pfam" id="PF01551"/>
    </source>
</evidence>
<sequence>MCEHEIDEKRIIRHLPSHSQQPGRKSQRRIGPVLYTHQECIGTFDPDAEFGANSCAVRHDPIFLFLDSQASDDVMQFDLLSCLAREQGRSASNVVPTRRVRRSLCACLALLYGSMTAVIPAPALGVTPAPDAPAVSNVAFMPPAGNLVDARFSNVPHAPWGGSSVPSPTADPQSGTRAGEIASTFRKALARADLPGDLLQQITRLLRGKVDMSARGQEGDYFRVAYEPVADTCCEQAIRLTAIEVQFRGKRHAGVWFATNARPQGDYYRFDGTLLAGLRFTWPVQATRISSDFGERTHPVTGVHHGHSGVDLAAPTGRAVRASEAGVVAHIGNERRGYGKYVVIRHPDGLTSYYAHLSKIDPKLRVGMHIERAQRVGAVGRTGTATGPHLHFEVRRDDRPVDPLALIRKASVQALQGDQLVRSLWVTTSPTAGVSKVNTRCRARMPS</sequence>
<dbReference type="InterPro" id="IPR016047">
    <property type="entry name" value="M23ase_b-sheet_dom"/>
</dbReference>
<dbReference type="EMBL" id="CP012605">
    <property type="protein sequence ID" value="ANH72550.1"/>
    <property type="molecule type" value="Genomic_DNA"/>
</dbReference>
<name>A0AAC9BGY1_9RALS</name>
<dbReference type="SUPFAM" id="SSF51261">
    <property type="entry name" value="Duplicated hybrid motif"/>
    <property type="match status" value="1"/>
</dbReference>
<evidence type="ECO:0000313" key="4">
    <source>
        <dbReference type="Proteomes" id="UP000077927"/>
    </source>
</evidence>
<feature type="region of interest" description="Disordered" evidence="1">
    <location>
        <begin position="159"/>
        <end position="178"/>
    </location>
</feature>
<dbReference type="GO" id="GO:0004222">
    <property type="term" value="F:metalloendopeptidase activity"/>
    <property type="evidence" value="ECO:0007669"/>
    <property type="project" value="TreeGrafter"/>
</dbReference>
<dbReference type="InterPro" id="IPR011055">
    <property type="entry name" value="Dup_hybrid_motif"/>
</dbReference>
<accession>A0AAC9BGY1</accession>
<dbReference type="CDD" id="cd12797">
    <property type="entry name" value="M23_peptidase"/>
    <property type="match status" value="1"/>
</dbReference>